<feature type="compositionally biased region" description="Acidic residues" evidence="1">
    <location>
        <begin position="150"/>
        <end position="169"/>
    </location>
</feature>
<feature type="region of interest" description="Disordered" evidence="1">
    <location>
        <begin position="1"/>
        <end position="22"/>
    </location>
</feature>
<organism evidence="4">
    <name type="scientific">Gongylonema pulchrum</name>
    <dbReference type="NCBI Taxonomy" id="637853"/>
    <lineage>
        <taxon>Eukaryota</taxon>
        <taxon>Metazoa</taxon>
        <taxon>Ecdysozoa</taxon>
        <taxon>Nematoda</taxon>
        <taxon>Chromadorea</taxon>
        <taxon>Rhabditida</taxon>
        <taxon>Spirurina</taxon>
        <taxon>Spiruromorpha</taxon>
        <taxon>Spiruroidea</taxon>
        <taxon>Gongylonematidae</taxon>
        <taxon>Gongylonema</taxon>
    </lineage>
</organism>
<evidence type="ECO:0000313" key="3">
    <source>
        <dbReference type="Proteomes" id="UP000271098"/>
    </source>
</evidence>
<evidence type="ECO:0000313" key="4">
    <source>
        <dbReference type="WBParaSite" id="GPUH_0001272901-mRNA-1"/>
    </source>
</evidence>
<reference evidence="2 3" key="2">
    <citation type="submission" date="2018-11" db="EMBL/GenBank/DDBJ databases">
        <authorList>
            <consortium name="Pathogen Informatics"/>
        </authorList>
    </citation>
    <scope>NUCLEOTIDE SEQUENCE [LARGE SCALE GENOMIC DNA]</scope>
</reference>
<feature type="region of interest" description="Disordered" evidence="1">
    <location>
        <begin position="136"/>
        <end position="185"/>
    </location>
</feature>
<gene>
    <name evidence="2" type="ORF">GPUH_LOCUS12715</name>
</gene>
<accession>A0A183DVH4</accession>
<sequence length="239" mass="26186">MESLIQSHGDDGGSSSTDEEAEAHNRLIELNLRLEARAVERKAQLCQRGFLPDPCNIQVERQWDHRMHNGDSAVLGNNAENGLNLTFINNATSNADHGHPITAGPLPTVNHPSTDRPAHEFLCESQCGGNVVKTHDSVDESDIVSGNNNDSDDDDISENNDNIDDDDSMSVESEGSIDVVSSGDEGSMDVAINENKNNDVATYCEGDECYFYQEQHRSVVYDNEDESFGAEQMGDQSDH</sequence>
<evidence type="ECO:0000313" key="2">
    <source>
        <dbReference type="EMBL" id="VDN20925.1"/>
    </source>
</evidence>
<dbReference type="Proteomes" id="UP000271098">
    <property type="component" value="Unassembled WGS sequence"/>
</dbReference>
<keyword evidence="3" id="KW-1185">Reference proteome</keyword>
<protein>
    <submittedName>
        <fullName evidence="4">Iwr1 domain-containing protein</fullName>
    </submittedName>
</protein>
<dbReference type="AlphaFoldDB" id="A0A183DVH4"/>
<name>A0A183DVH4_9BILA</name>
<dbReference type="WBParaSite" id="GPUH_0001272901-mRNA-1">
    <property type="protein sequence ID" value="GPUH_0001272901-mRNA-1"/>
    <property type="gene ID" value="GPUH_0001272901"/>
</dbReference>
<proteinExistence type="predicted"/>
<evidence type="ECO:0000256" key="1">
    <source>
        <dbReference type="SAM" id="MobiDB-lite"/>
    </source>
</evidence>
<reference evidence="4" key="1">
    <citation type="submission" date="2016-06" db="UniProtKB">
        <authorList>
            <consortium name="WormBaseParasite"/>
        </authorList>
    </citation>
    <scope>IDENTIFICATION</scope>
</reference>
<dbReference type="EMBL" id="UYRT01079546">
    <property type="protein sequence ID" value="VDN20925.1"/>
    <property type="molecule type" value="Genomic_DNA"/>
</dbReference>